<dbReference type="InterPro" id="IPR001881">
    <property type="entry name" value="EGF-like_Ca-bd_dom"/>
</dbReference>
<evidence type="ECO:0000259" key="2">
    <source>
        <dbReference type="SMART" id="SM00179"/>
    </source>
</evidence>
<reference evidence="4 6" key="2">
    <citation type="journal article" date="2013" name="Nature">
        <title>Insights into bilaterian evolution from three spiralian genomes.</title>
        <authorList>
            <person name="Simakov O."/>
            <person name="Marletaz F."/>
            <person name="Cho S.J."/>
            <person name="Edsinger-Gonzales E."/>
            <person name="Havlak P."/>
            <person name="Hellsten U."/>
            <person name="Kuo D.H."/>
            <person name="Larsson T."/>
            <person name="Lv J."/>
            <person name="Arendt D."/>
            <person name="Savage R."/>
            <person name="Osoegawa K."/>
            <person name="de Jong P."/>
            <person name="Grimwood J."/>
            <person name="Chapman J.A."/>
            <person name="Shapiro H."/>
            <person name="Aerts A."/>
            <person name="Otillar R.P."/>
            <person name="Terry A.Y."/>
            <person name="Boore J.L."/>
            <person name="Grigoriev I.V."/>
            <person name="Lindberg D.R."/>
            <person name="Seaver E.C."/>
            <person name="Weisblat D.A."/>
            <person name="Putnam N.H."/>
            <person name="Rokhsar D.S."/>
        </authorList>
    </citation>
    <scope>NUCLEOTIDE SEQUENCE</scope>
    <source>
        <strain evidence="4 6">I ESC-2004</strain>
    </source>
</reference>
<dbReference type="EMBL" id="AMQN01005881">
    <property type="status" value="NOT_ANNOTATED_CDS"/>
    <property type="molecule type" value="Genomic_DNA"/>
</dbReference>
<name>R7V3R2_CAPTE</name>
<reference evidence="5" key="3">
    <citation type="submission" date="2015-06" db="UniProtKB">
        <authorList>
            <consortium name="EnsemblMetazoa"/>
        </authorList>
    </citation>
    <scope>IDENTIFICATION</scope>
</reference>
<dbReference type="Gene3D" id="2.10.25.10">
    <property type="entry name" value="Laminin"/>
    <property type="match status" value="1"/>
</dbReference>
<dbReference type="SMART" id="SM00179">
    <property type="entry name" value="EGF_CA"/>
    <property type="match status" value="1"/>
</dbReference>
<dbReference type="GO" id="GO:0005509">
    <property type="term" value="F:calcium ion binding"/>
    <property type="evidence" value="ECO:0007669"/>
    <property type="project" value="InterPro"/>
</dbReference>
<dbReference type="HOGENOM" id="CLU_3093364_0_0_1"/>
<dbReference type="AlphaFoldDB" id="R7V3R2"/>
<feature type="domain" description="EGF-like" evidence="3">
    <location>
        <begin position="4"/>
        <end position="41"/>
    </location>
</feature>
<gene>
    <name evidence="4" type="ORF">CAPTEDRAFT_120580</name>
</gene>
<evidence type="ECO:0000313" key="5">
    <source>
        <dbReference type="EnsemblMetazoa" id="CapteP120580"/>
    </source>
</evidence>
<evidence type="ECO:0000259" key="3">
    <source>
        <dbReference type="SMART" id="SM00181"/>
    </source>
</evidence>
<evidence type="ECO:0000313" key="6">
    <source>
        <dbReference type="Proteomes" id="UP000014760"/>
    </source>
</evidence>
<dbReference type="Pfam" id="PF14670">
    <property type="entry name" value="FXa_inhibition"/>
    <property type="match status" value="1"/>
</dbReference>
<proteinExistence type="predicted"/>
<dbReference type="PROSITE" id="PS01187">
    <property type="entry name" value="EGF_CA"/>
    <property type="match status" value="1"/>
</dbReference>
<dbReference type="SUPFAM" id="SSF57196">
    <property type="entry name" value="EGF/Laminin"/>
    <property type="match status" value="1"/>
</dbReference>
<evidence type="ECO:0008006" key="7">
    <source>
        <dbReference type="Google" id="ProtNLM"/>
    </source>
</evidence>
<feature type="non-terminal residue" evidence="4">
    <location>
        <position position="1"/>
    </location>
</feature>
<feature type="domain" description="EGF-like calcium-binding" evidence="2">
    <location>
        <begin position="1"/>
        <end position="41"/>
    </location>
</feature>
<keyword evidence="6" id="KW-1185">Reference proteome</keyword>
<sequence>DTNECDTDNGGCEQTCTDSEGSFTCGCRTGFSRSVDASSCDGQLNITDFPPS</sequence>
<organism evidence="4">
    <name type="scientific">Capitella teleta</name>
    <name type="common">Polychaete worm</name>
    <dbReference type="NCBI Taxonomy" id="283909"/>
    <lineage>
        <taxon>Eukaryota</taxon>
        <taxon>Metazoa</taxon>
        <taxon>Spiralia</taxon>
        <taxon>Lophotrochozoa</taxon>
        <taxon>Annelida</taxon>
        <taxon>Polychaeta</taxon>
        <taxon>Sedentaria</taxon>
        <taxon>Scolecida</taxon>
        <taxon>Capitellidae</taxon>
        <taxon>Capitella</taxon>
    </lineage>
</organism>
<dbReference type="OrthoDB" id="6159735at2759"/>
<reference evidence="6" key="1">
    <citation type="submission" date="2012-12" db="EMBL/GenBank/DDBJ databases">
        <authorList>
            <person name="Hellsten U."/>
            <person name="Grimwood J."/>
            <person name="Chapman J.A."/>
            <person name="Shapiro H."/>
            <person name="Aerts A."/>
            <person name="Otillar R.P."/>
            <person name="Terry A.Y."/>
            <person name="Boore J.L."/>
            <person name="Simakov O."/>
            <person name="Marletaz F."/>
            <person name="Cho S.-J."/>
            <person name="Edsinger-Gonzales E."/>
            <person name="Havlak P."/>
            <person name="Kuo D.-H."/>
            <person name="Larsson T."/>
            <person name="Lv J."/>
            <person name="Arendt D."/>
            <person name="Savage R."/>
            <person name="Osoegawa K."/>
            <person name="de Jong P."/>
            <person name="Lindberg D.R."/>
            <person name="Seaver E.C."/>
            <person name="Weisblat D.A."/>
            <person name="Putnam N.H."/>
            <person name="Grigoriev I.V."/>
            <person name="Rokhsar D.S."/>
        </authorList>
    </citation>
    <scope>NUCLEOTIDE SEQUENCE</scope>
    <source>
        <strain evidence="6">I ESC-2004</strain>
    </source>
</reference>
<evidence type="ECO:0000256" key="1">
    <source>
        <dbReference type="ARBA" id="ARBA00023157"/>
    </source>
</evidence>
<protein>
    <recommendedName>
        <fullName evidence="7">EGF-like domain-containing protein</fullName>
    </recommendedName>
</protein>
<dbReference type="EMBL" id="KB297068">
    <property type="protein sequence ID" value="ELU10986.1"/>
    <property type="molecule type" value="Genomic_DNA"/>
</dbReference>
<dbReference type="EnsemblMetazoa" id="CapteT120580">
    <property type="protein sequence ID" value="CapteP120580"/>
    <property type="gene ID" value="CapteG120580"/>
</dbReference>
<keyword evidence="1" id="KW-1015">Disulfide bond</keyword>
<dbReference type="SMART" id="SM00181">
    <property type="entry name" value="EGF"/>
    <property type="match status" value="1"/>
</dbReference>
<dbReference type="OMA" id="FYCRCPV"/>
<dbReference type="InterPro" id="IPR018097">
    <property type="entry name" value="EGF_Ca-bd_CS"/>
</dbReference>
<accession>R7V3R2</accession>
<dbReference type="InterPro" id="IPR000742">
    <property type="entry name" value="EGF"/>
</dbReference>
<evidence type="ECO:0000313" key="4">
    <source>
        <dbReference type="EMBL" id="ELU10986.1"/>
    </source>
</evidence>
<dbReference type="Proteomes" id="UP000014760">
    <property type="component" value="Unassembled WGS sequence"/>
</dbReference>